<evidence type="ECO:0000256" key="1">
    <source>
        <dbReference type="SAM" id="MobiDB-lite"/>
    </source>
</evidence>
<feature type="compositionally biased region" description="Acidic residues" evidence="1">
    <location>
        <begin position="84"/>
        <end position="127"/>
    </location>
</feature>
<dbReference type="AlphaFoldDB" id="A0AAV4JPP9"/>
<sequence>MMMVVTIIITTFTGNRAFKTKHKLKTQTRHHWTPTSPAGSTASRATTDCVYIYVRTLENPLGDEDDDNHCGDNTGNSDGNSVDDNNDGDDDADPLGDEKDDDDDPLDDEGDDDNGDDDYDNDDDDEE</sequence>
<feature type="region of interest" description="Disordered" evidence="1">
    <location>
        <begin position="59"/>
        <end position="127"/>
    </location>
</feature>
<accession>A0AAV4JPP9</accession>
<feature type="compositionally biased region" description="Polar residues" evidence="1">
    <location>
        <begin position="33"/>
        <end position="46"/>
    </location>
</feature>
<keyword evidence="3" id="KW-1185">Reference proteome</keyword>
<evidence type="ECO:0000313" key="2">
    <source>
        <dbReference type="EMBL" id="GFS24301.1"/>
    </source>
</evidence>
<comment type="caution">
    <text evidence="2">The sequence shown here is derived from an EMBL/GenBank/DDBJ whole genome shotgun (WGS) entry which is preliminary data.</text>
</comment>
<dbReference type="EMBL" id="BMAT01013984">
    <property type="protein sequence ID" value="GFS24301.1"/>
    <property type="molecule type" value="Genomic_DNA"/>
</dbReference>
<proteinExistence type="predicted"/>
<protein>
    <submittedName>
        <fullName evidence="2">Uncharacterized protein</fullName>
    </submittedName>
</protein>
<organism evidence="2 3">
    <name type="scientific">Elysia marginata</name>
    <dbReference type="NCBI Taxonomy" id="1093978"/>
    <lineage>
        <taxon>Eukaryota</taxon>
        <taxon>Metazoa</taxon>
        <taxon>Spiralia</taxon>
        <taxon>Lophotrochozoa</taxon>
        <taxon>Mollusca</taxon>
        <taxon>Gastropoda</taxon>
        <taxon>Heterobranchia</taxon>
        <taxon>Euthyneura</taxon>
        <taxon>Panpulmonata</taxon>
        <taxon>Sacoglossa</taxon>
        <taxon>Placobranchoidea</taxon>
        <taxon>Plakobranchidae</taxon>
        <taxon>Elysia</taxon>
    </lineage>
</organism>
<dbReference type="Proteomes" id="UP000762676">
    <property type="component" value="Unassembled WGS sequence"/>
</dbReference>
<evidence type="ECO:0000313" key="3">
    <source>
        <dbReference type="Proteomes" id="UP000762676"/>
    </source>
</evidence>
<name>A0AAV4JPP9_9GAST</name>
<feature type="region of interest" description="Disordered" evidence="1">
    <location>
        <begin position="24"/>
        <end position="46"/>
    </location>
</feature>
<gene>
    <name evidence="2" type="ORF">ElyMa_006999900</name>
</gene>
<reference evidence="2 3" key="1">
    <citation type="journal article" date="2021" name="Elife">
        <title>Chloroplast acquisition without the gene transfer in kleptoplastic sea slugs, Plakobranchus ocellatus.</title>
        <authorList>
            <person name="Maeda T."/>
            <person name="Takahashi S."/>
            <person name="Yoshida T."/>
            <person name="Shimamura S."/>
            <person name="Takaki Y."/>
            <person name="Nagai Y."/>
            <person name="Toyoda A."/>
            <person name="Suzuki Y."/>
            <person name="Arimoto A."/>
            <person name="Ishii H."/>
            <person name="Satoh N."/>
            <person name="Nishiyama T."/>
            <person name="Hasebe M."/>
            <person name="Maruyama T."/>
            <person name="Minagawa J."/>
            <person name="Obokata J."/>
            <person name="Shigenobu S."/>
        </authorList>
    </citation>
    <scope>NUCLEOTIDE SEQUENCE [LARGE SCALE GENOMIC DNA]</scope>
</reference>
<feature type="compositionally biased region" description="Low complexity" evidence="1">
    <location>
        <begin position="71"/>
        <end position="83"/>
    </location>
</feature>